<name>A0AAF0V5G7_SOLVR</name>
<protein>
    <submittedName>
        <fullName evidence="1">Uncharacterized protein</fullName>
    </submittedName>
</protein>
<keyword evidence="2" id="KW-1185">Reference proteome</keyword>
<dbReference type="EMBL" id="CP133623">
    <property type="protein sequence ID" value="WMV58900.1"/>
    <property type="molecule type" value="Genomic_DNA"/>
</dbReference>
<organism evidence="1 2">
    <name type="scientific">Solanum verrucosum</name>
    <dbReference type="NCBI Taxonomy" id="315347"/>
    <lineage>
        <taxon>Eukaryota</taxon>
        <taxon>Viridiplantae</taxon>
        <taxon>Streptophyta</taxon>
        <taxon>Embryophyta</taxon>
        <taxon>Tracheophyta</taxon>
        <taxon>Spermatophyta</taxon>
        <taxon>Magnoliopsida</taxon>
        <taxon>eudicotyledons</taxon>
        <taxon>Gunneridae</taxon>
        <taxon>Pentapetalae</taxon>
        <taxon>asterids</taxon>
        <taxon>lamiids</taxon>
        <taxon>Solanales</taxon>
        <taxon>Solanaceae</taxon>
        <taxon>Solanoideae</taxon>
        <taxon>Solaneae</taxon>
        <taxon>Solanum</taxon>
    </lineage>
</organism>
<reference evidence="1" key="1">
    <citation type="submission" date="2023-08" db="EMBL/GenBank/DDBJ databases">
        <title>A de novo genome assembly of Solanum verrucosum Schlechtendal, a Mexican diploid species geographically isolated from the other diploid A-genome species in potato relatives.</title>
        <authorList>
            <person name="Hosaka K."/>
        </authorList>
    </citation>
    <scope>NUCLEOTIDE SEQUENCE</scope>
    <source>
        <tissue evidence="1">Young leaves</tissue>
    </source>
</reference>
<dbReference type="Proteomes" id="UP001234989">
    <property type="component" value="Chromosome 12"/>
</dbReference>
<accession>A0AAF0V5G7</accession>
<dbReference type="AlphaFoldDB" id="A0AAF0V5G7"/>
<evidence type="ECO:0000313" key="2">
    <source>
        <dbReference type="Proteomes" id="UP001234989"/>
    </source>
</evidence>
<gene>
    <name evidence="1" type="ORF">MTR67_052285</name>
</gene>
<proteinExistence type="predicted"/>
<sequence>MAGRITSRGCGDKWGYNSVMGQENVERQLVRSTSTKATFPGYLQPESTTRYHGRRSVGCSWLESKLQKTP</sequence>
<evidence type="ECO:0000313" key="1">
    <source>
        <dbReference type="EMBL" id="WMV58900.1"/>
    </source>
</evidence>